<sequence length="159" mass="16340">MERLLLFIAFVNIAMACMSRVSRFDRRMEDQMQTTITTPRIATVPGVGPGPWIVPGPLPGMVPGPVPGPLPGIGPGPVPGPLPGVGPGPVPGPLPGVGPGPGIVPGPVARPGGIEGAGGRRRRAVFRLRQRRDAKVVEFVSKAVQNSARTLVKSGSEAA</sequence>
<protein>
    <submittedName>
        <fullName evidence="4">Col_cuticle_N domain-containing protein</fullName>
    </submittedName>
</protein>
<dbReference type="PROSITE" id="PS51257">
    <property type="entry name" value="PROKAR_LIPOPROTEIN"/>
    <property type="match status" value="1"/>
</dbReference>
<name>A0A0K0DF60_ANGCA</name>
<dbReference type="Proteomes" id="UP000035642">
    <property type="component" value="Unassembled WGS sequence"/>
</dbReference>
<reference evidence="3" key="1">
    <citation type="submission" date="2012-09" db="EMBL/GenBank/DDBJ databases">
        <authorList>
            <person name="Martin A.A."/>
        </authorList>
    </citation>
    <scope>NUCLEOTIDE SEQUENCE</scope>
</reference>
<organism evidence="3 4">
    <name type="scientific">Angiostrongylus cantonensis</name>
    <name type="common">Rat lungworm</name>
    <dbReference type="NCBI Taxonomy" id="6313"/>
    <lineage>
        <taxon>Eukaryota</taxon>
        <taxon>Metazoa</taxon>
        <taxon>Ecdysozoa</taxon>
        <taxon>Nematoda</taxon>
        <taxon>Chromadorea</taxon>
        <taxon>Rhabditida</taxon>
        <taxon>Rhabditina</taxon>
        <taxon>Rhabditomorpha</taxon>
        <taxon>Strongyloidea</taxon>
        <taxon>Metastrongylidae</taxon>
        <taxon>Angiostrongylus</taxon>
    </lineage>
</organism>
<evidence type="ECO:0000256" key="2">
    <source>
        <dbReference type="SAM" id="SignalP"/>
    </source>
</evidence>
<evidence type="ECO:0000256" key="1">
    <source>
        <dbReference type="SAM" id="MobiDB-lite"/>
    </source>
</evidence>
<proteinExistence type="predicted"/>
<reference evidence="4" key="2">
    <citation type="submission" date="2017-02" db="UniProtKB">
        <authorList>
            <consortium name="WormBaseParasite"/>
        </authorList>
    </citation>
    <scope>IDENTIFICATION</scope>
</reference>
<feature type="region of interest" description="Disordered" evidence="1">
    <location>
        <begin position="72"/>
        <end position="120"/>
    </location>
</feature>
<feature type="compositionally biased region" description="Pro residues" evidence="1">
    <location>
        <begin position="72"/>
        <end position="104"/>
    </location>
</feature>
<evidence type="ECO:0000313" key="3">
    <source>
        <dbReference type="Proteomes" id="UP000035642"/>
    </source>
</evidence>
<keyword evidence="3" id="KW-1185">Reference proteome</keyword>
<dbReference type="AlphaFoldDB" id="A0A0K0DF60"/>
<dbReference type="WBParaSite" id="ACAC_0000957601-mRNA-1">
    <property type="protein sequence ID" value="ACAC_0000957601-mRNA-1"/>
    <property type="gene ID" value="ACAC_0000957601"/>
</dbReference>
<feature type="signal peptide" evidence="2">
    <location>
        <begin position="1"/>
        <end position="16"/>
    </location>
</feature>
<keyword evidence="2" id="KW-0732">Signal</keyword>
<feature type="chain" id="PRO_5005326627" evidence="2">
    <location>
        <begin position="17"/>
        <end position="159"/>
    </location>
</feature>
<accession>A0A0K0DF60</accession>
<evidence type="ECO:0000313" key="4">
    <source>
        <dbReference type="WBParaSite" id="ACAC_0000957601-mRNA-1"/>
    </source>
</evidence>